<dbReference type="Pfam" id="PF17100">
    <property type="entry name" value="NACHT_N"/>
    <property type="match status" value="1"/>
</dbReference>
<proteinExistence type="predicted"/>
<dbReference type="Proteomes" id="UP001302812">
    <property type="component" value="Unassembled WGS sequence"/>
</dbReference>
<name>A0AAN6TJ23_9PEZI</name>
<feature type="domain" description="Heterokaryon incompatibility" evidence="2">
    <location>
        <begin position="469"/>
        <end position="626"/>
    </location>
</feature>
<keyword evidence="5" id="KW-1185">Reference proteome</keyword>
<evidence type="ECO:0000256" key="1">
    <source>
        <dbReference type="SAM" id="MobiDB-lite"/>
    </source>
</evidence>
<organism evidence="4 5">
    <name type="scientific">Canariomyces notabilis</name>
    <dbReference type="NCBI Taxonomy" id="2074819"/>
    <lineage>
        <taxon>Eukaryota</taxon>
        <taxon>Fungi</taxon>
        <taxon>Dikarya</taxon>
        <taxon>Ascomycota</taxon>
        <taxon>Pezizomycotina</taxon>
        <taxon>Sordariomycetes</taxon>
        <taxon>Sordariomycetidae</taxon>
        <taxon>Sordariales</taxon>
        <taxon>Chaetomiaceae</taxon>
        <taxon>Canariomyces</taxon>
    </lineage>
</organism>
<reference evidence="4" key="2">
    <citation type="submission" date="2023-05" db="EMBL/GenBank/DDBJ databases">
        <authorList>
            <consortium name="Lawrence Berkeley National Laboratory"/>
            <person name="Steindorff A."/>
            <person name="Hensen N."/>
            <person name="Bonometti L."/>
            <person name="Westerberg I."/>
            <person name="Brannstrom I.O."/>
            <person name="Guillou S."/>
            <person name="Cros-Aarteil S."/>
            <person name="Calhoun S."/>
            <person name="Haridas S."/>
            <person name="Kuo A."/>
            <person name="Mondo S."/>
            <person name="Pangilinan J."/>
            <person name="Riley R."/>
            <person name="Labutti K."/>
            <person name="Andreopoulos B."/>
            <person name="Lipzen A."/>
            <person name="Chen C."/>
            <person name="Yanf M."/>
            <person name="Daum C."/>
            <person name="Ng V."/>
            <person name="Clum A."/>
            <person name="Ohm R."/>
            <person name="Martin F."/>
            <person name="Silar P."/>
            <person name="Natvig D."/>
            <person name="Lalanne C."/>
            <person name="Gautier V."/>
            <person name="Ament-Velasquez S.L."/>
            <person name="Kruys A."/>
            <person name="Hutchinson M.I."/>
            <person name="Powell A.J."/>
            <person name="Barry K."/>
            <person name="Miller A.N."/>
            <person name="Grigoriev I.V."/>
            <person name="Debuchy R."/>
            <person name="Gladieux P."/>
            <person name="Thoren M.H."/>
            <person name="Johannesson H."/>
        </authorList>
    </citation>
    <scope>NUCLEOTIDE SEQUENCE</scope>
    <source>
        <strain evidence="4">CBS 508.74</strain>
    </source>
</reference>
<dbReference type="RefSeq" id="XP_064672953.1">
    <property type="nucleotide sequence ID" value="XM_064809849.1"/>
</dbReference>
<evidence type="ECO:0000313" key="5">
    <source>
        <dbReference type="Proteomes" id="UP001302812"/>
    </source>
</evidence>
<protein>
    <submittedName>
        <fullName evidence="4">HET-domain-containing protein</fullName>
    </submittedName>
</protein>
<evidence type="ECO:0000313" key="4">
    <source>
        <dbReference type="EMBL" id="KAK4115383.1"/>
    </source>
</evidence>
<comment type="caution">
    <text evidence="4">The sequence shown here is derived from an EMBL/GenBank/DDBJ whole genome shotgun (WGS) entry which is preliminary data.</text>
</comment>
<dbReference type="PANTHER" id="PTHR33112">
    <property type="entry name" value="DOMAIN PROTEIN, PUTATIVE-RELATED"/>
    <property type="match status" value="1"/>
</dbReference>
<feature type="region of interest" description="Disordered" evidence="1">
    <location>
        <begin position="1"/>
        <end position="36"/>
    </location>
</feature>
<dbReference type="PANTHER" id="PTHR33112:SF16">
    <property type="entry name" value="HETEROKARYON INCOMPATIBILITY DOMAIN-CONTAINING PROTEIN"/>
    <property type="match status" value="1"/>
</dbReference>
<dbReference type="EMBL" id="MU853335">
    <property type="protein sequence ID" value="KAK4115383.1"/>
    <property type="molecule type" value="Genomic_DNA"/>
</dbReference>
<evidence type="ECO:0000259" key="2">
    <source>
        <dbReference type="Pfam" id="PF06985"/>
    </source>
</evidence>
<dbReference type="InterPro" id="IPR010730">
    <property type="entry name" value="HET"/>
</dbReference>
<feature type="domain" description="NWD NACHT-NTPase N-terminal" evidence="3">
    <location>
        <begin position="46"/>
        <end position="254"/>
    </location>
</feature>
<dbReference type="InterPro" id="IPR031359">
    <property type="entry name" value="NACHT_N"/>
</dbReference>
<dbReference type="Pfam" id="PF06985">
    <property type="entry name" value="HET"/>
    <property type="match status" value="1"/>
</dbReference>
<accession>A0AAN6TJ23</accession>
<sequence>MVAGEHESLEDPPQPRLGPSPERVSVPSGSLEAKDVPSLVSEMRKELWSNAYSRLVEEAPDLVDAFERILSAQLRGLELSSASLASQTNDIDRDDPEERLSQFRHIAERGLLGLRTRSLADHGIKEANKARWLVSEIIDKALAAARELATPWVGIYLGLEALLDSGLVDGVKRPGLAHDISKTEFYWNLPVLFLNEYWTRPLTRENRRVQQNKVIESCVTILSSQMMTICSYTKSRQPDVDFLRNLPQICNWKHVSVDFRGHIQDLLEHHWWSITNRLGKNYIQGLTNKAMSKEIMLRQLHSEKFSFVCAACGNLDSDNWGDKFYTTCIVDVQNGSYDCPACEVLIKGTTHFVKPLDETAKLTLYAHKDGSLKVEYHWGSLNTEDARRFEFFTEEGLPKPWPVIGYSRMMKSITLSRSAQLVSRWFRHCLAEHRLCKRPRQNLPTRVLYVGSEHREPRLVEIHNEEAQYTALSHCWGGMQHIHLTTTRQTLEDRRESIPLTTLPRTFRDAVLLTRMIGIEYIWIDSLCIIQDDDEDWARESARMAEVYQNAALTISADGAANDSEGLFEPSRKRSVEESRIQASHPADSAPVYVRKTTLRPFGDYVHVITHRSDQPLRRRGWTLQEWLLSARVVHFYNGRDPLGMQRPPTLRVPSYLSIANHMGRPAYSVSSKGRLLP</sequence>
<gene>
    <name evidence="4" type="ORF">N656DRAFT_500474</name>
</gene>
<reference evidence="4" key="1">
    <citation type="journal article" date="2023" name="Mol. Phylogenet. Evol.">
        <title>Genome-scale phylogeny and comparative genomics of the fungal order Sordariales.</title>
        <authorList>
            <person name="Hensen N."/>
            <person name="Bonometti L."/>
            <person name="Westerberg I."/>
            <person name="Brannstrom I.O."/>
            <person name="Guillou S."/>
            <person name="Cros-Aarteil S."/>
            <person name="Calhoun S."/>
            <person name="Haridas S."/>
            <person name="Kuo A."/>
            <person name="Mondo S."/>
            <person name="Pangilinan J."/>
            <person name="Riley R."/>
            <person name="LaButti K."/>
            <person name="Andreopoulos B."/>
            <person name="Lipzen A."/>
            <person name="Chen C."/>
            <person name="Yan M."/>
            <person name="Daum C."/>
            <person name="Ng V."/>
            <person name="Clum A."/>
            <person name="Steindorff A."/>
            <person name="Ohm R.A."/>
            <person name="Martin F."/>
            <person name="Silar P."/>
            <person name="Natvig D.O."/>
            <person name="Lalanne C."/>
            <person name="Gautier V."/>
            <person name="Ament-Velasquez S.L."/>
            <person name="Kruys A."/>
            <person name="Hutchinson M.I."/>
            <person name="Powell A.J."/>
            <person name="Barry K."/>
            <person name="Miller A.N."/>
            <person name="Grigoriev I.V."/>
            <person name="Debuchy R."/>
            <person name="Gladieux P."/>
            <person name="Hiltunen Thoren M."/>
            <person name="Johannesson H."/>
        </authorList>
    </citation>
    <scope>NUCLEOTIDE SEQUENCE</scope>
    <source>
        <strain evidence="4">CBS 508.74</strain>
    </source>
</reference>
<dbReference type="AlphaFoldDB" id="A0AAN6TJ23"/>
<dbReference type="GeneID" id="89933973"/>
<evidence type="ECO:0000259" key="3">
    <source>
        <dbReference type="Pfam" id="PF17100"/>
    </source>
</evidence>